<comment type="caution">
    <text evidence="2">The sequence shown here is derived from an EMBL/GenBank/DDBJ whole genome shotgun (WGS) entry which is preliminary data.</text>
</comment>
<proteinExistence type="predicted"/>
<gene>
    <name evidence="2" type="ORF">QE152_g12457</name>
</gene>
<keyword evidence="3" id="KW-1185">Reference proteome</keyword>
<reference evidence="2 3" key="1">
    <citation type="journal article" date="2024" name="BMC Genomics">
        <title>De novo assembly and annotation of Popillia japonica's genome with initial clues to its potential as an invasive pest.</title>
        <authorList>
            <person name="Cucini C."/>
            <person name="Boschi S."/>
            <person name="Funari R."/>
            <person name="Cardaioli E."/>
            <person name="Iannotti N."/>
            <person name="Marturano G."/>
            <person name="Paoli F."/>
            <person name="Bruttini M."/>
            <person name="Carapelli A."/>
            <person name="Frati F."/>
            <person name="Nardi F."/>
        </authorList>
    </citation>
    <scope>NUCLEOTIDE SEQUENCE [LARGE SCALE GENOMIC DNA]</scope>
    <source>
        <strain evidence="2">DMR45628</strain>
    </source>
</reference>
<protein>
    <submittedName>
        <fullName evidence="2">Uncharacterized protein</fullName>
    </submittedName>
</protein>
<dbReference type="Proteomes" id="UP001458880">
    <property type="component" value="Unassembled WGS sequence"/>
</dbReference>
<evidence type="ECO:0000256" key="1">
    <source>
        <dbReference type="SAM" id="Coils"/>
    </source>
</evidence>
<sequence length="294" mass="34876">MAELFSAMGDKGTEKLNKSKHQEMRDTFEIMKIERKKYLEKKVILHTLNKCLSESSELSEELKDKVQSIILAAEVKPCMALKTKYSDENLLGLSDLHSADLSYMEQEKLNEEFYKKFKLIEDELPQNSSKLMQMIDDTDFFQLNKNDKNLLEAENQLSTVQEAYVENLKIMYQLLEELLQLQFQNVKDLVENKINEYSTKSKMYSLRLEMIKEKTRVDIFNETSLSFVAYEKFLNDIINQQNECQREIDDLVELQEKYKSVECKEYDEILKSYIQYKDALEQKKDLYKQLKNKC</sequence>
<evidence type="ECO:0000313" key="3">
    <source>
        <dbReference type="Proteomes" id="UP001458880"/>
    </source>
</evidence>
<accession>A0AAW1LP43</accession>
<feature type="coiled-coil region" evidence="1">
    <location>
        <begin position="234"/>
        <end position="293"/>
    </location>
</feature>
<evidence type="ECO:0000313" key="2">
    <source>
        <dbReference type="EMBL" id="KAK9736471.1"/>
    </source>
</evidence>
<organism evidence="2 3">
    <name type="scientific">Popillia japonica</name>
    <name type="common">Japanese beetle</name>
    <dbReference type="NCBI Taxonomy" id="7064"/>
    <lineage>
        <taxon>Eukaryota</taxon>
        <taxon>Metazoa</taxon>
        <taxon>Ecdysozoa</taxon>
        <taxon>Arthropoda</taxon>
        <taxon>Hexapoda</taxon>
        <taxon>Insecta</taxon>
        <taxon>Pterygota</taxon>
        <taxon>Neoptera</taxon>
        <taxon>Endopterygota</taxon>
        <taxon>Coleoptera</taxon>
        <taxon>Polyphaga</taxon>
        <taxon>Scarabaeiformia</taxon>
        <taxon>Scarabaeidae</taxon>
        <taxon>Rutelinae</taxon>
        <taxon>Popillia</taxon>
    </lineage>
</organism>
<name>A0AAW1LP43_POPJA</name>
<dbReference type="AlphaFoldDB" id="A0AAW1LP43"/>
<keyword evidence="1" id="KW-0175">Coiled coil</keyword>
<dbReference type="EMBL" id="JASPKY010000113">
    <property type="protein sequence ID" value="KAK9736471.1"/>
    <property type="molecule type" value="Genomic_DNA"/>
</dbReference>